<dbReference type="Proteomes" id="UP001595698">
    <property type="component" value="Unassembled WGS sequence"/>
</dbReference>
<name>A0ABV8F7W4_9ACTN</name>
<evidence type="ECO:0000313" key="1">
    <source>
        <dbReference type="EMBL" id="MFC3983407.1"/>
    </source>
</evidence>
<dbReference type="RefSeq" id="WP_386192513.1">
    <property type="nucleotide sequence ID" value="NZ_JBHSBC010000026.1"/>
</dbReference>
<sequence>MAQTCIPHLAAPVERTITGAAATQTAGVDQSEVGSFRYPFADDGDE</sequence>
<protein>
    <submittedName>
        <fullName evidence="1">Uncharacterized protein</fullName>
    </submittedName>
</protein>
<reference evidence="2" key="1">
    <citation type="journal article" date="2019" name="Int. J. Syst. Evol. Microbiol.">
        <title>The Global Catalogue of Microorganisms (GCM) 10K type strain sequencing project: providing services to taxonomists for standard genome sequencing and annotation.</title>
        <authorList>
            <consortium name="The Broad Institute Genomics Platform"/>
            <consortium name="The Broad Institute Genome Sequencing Center for Infectious Disease"/>
            <person name="Wu L."/>
            <person name="Ma J."/>
        </authorList>
    </citation>
    <scope>NUCLEOTIDE SEQUENCE [LARGE SCALE GENOMIC DNA]</scope>
    <source>
        <strain evidence="2">TBRC 7912</strain>
    </source>
</reference>
<gene>
    <name evidence="1" type="ORF">ACFOYY_24985</name>
</gene>
<comment type="caution">
    <text evidence="1">The sequence shown here is derived from an EMBL/GenBank/DDBJ whole genome shotgun (WGS) entry which is preliminary data.</text>
</comment>
<proteinExistence type="predicted"/>
<organism evidence="1 2">
    <name type="scientific">Streptosporangium jomthongense</name>
    <dbReference type="NCBI Taxonomy" id="1193683"/>
    <lineage>
        <taxon>Bacteria</taxon>
        <taxon>Bacillati</taxon>
        <taxon>Actinomycetota</taxon>
        <taxon>Actinomycetes</taxon>
        <taxon>Streptosporangiales</taxon>
        <taxon>Streptosporangiaceae</taxon>
        <taxon>Streptosporangium</taxon>
    </lineage>
</organism>
<keyword evidence="2" id="KW-1185">Reference proteome</keyword>
<evidence type="ECO:0000313" key="2">
    <source>
        <dbReference type="Proteomes" id="UP001595698"/>
    </source>
</evidence>
<dbReference type="EMBL" id="JBHSBC010000026">
    <property type="protein sequence ID" value="MFC3983407.1"/>
    <property type="molecule type" value="Genomic_DNA"/>
</dbReference>
<accession>A0ABV8F7W4</accession>